<comment type="caution">
    <text evidence="6">The sequence shown here is derived from an EMBL/GenBank/DDBJ whole genome shotgun (WGS) entry which is preliminary data.</text>
</comment>
<evidence type="ECO:0000256" key="3">
    <source>
        <dbReference type="ARBA" id="ARBA00023163"/>
    </source>
</evidence>
<evidence type="ECO:0000313" key="7">
    <source>
        <dbReference type="Proteomes" id="UP001202248"/>
    </source>
</evidence>
<dbReference type="Proteomes" id="UP001202248">
    <property type="component" value="Unassembled WGS sequence"/>
</dbReference>
<dbReference type="SMART" id="SM00100">
    <property type="entry name" value="cNMP"/>
    <property type="match status" value="1"/>
</dbReference>
<dbReference type="PANTHER" id="PTHR24567">
    <property type="entry name" value="CRP FAMILY TRANSCRIPTIONAL REGULATORY PROTEIN"/>
    <property type="match status" value="1"/>
</dbReference>
<dbReference type="Pfam" id="PF13545">
    <property type="entry name" value="HTH_Crp_2"/>
    <property type="match status" value="1"/>
</dbReference>
<evidence type="ECO:0000313" key="6">
    <source>
        <dbReference type="EMBL" id="MCH5598287.1"/>
    </source>
</evidence>
<dbReference type="InterPro" id="IPR036388">
    <property type="entry name" value="WH-like_DNA-bd_sf"/>
</dbReference>
<name>A0ABS9SIU1_9BACT</name>
<dbReference type="SUPFAM" id="SSF51206">
    <property type="entry name" value="cAMP-binding domain-like"/>
    <property type="match status" value="1"/>
</dbReference>
<organism evidence="6 7">
    <name type="scientific">Niabella ginsengisoli</name>
    <dbReference type="NCBI Taxonomy" id="522298"/>
    <lineage>
        <taxon>Bacteria</taxon>
        <taxon>Pseudomonadati</taxon>
        <taxon>Bacteroidota</taxon>
        <taxon>Chitinophagia</taxon>
        <taxon>Chitinophagales</taxon>
        <taxon>Chitinophagaceae</taxon>
        <taxon>Niabella</taxon>
    </lineage>
</organism>
<protein>
    <submittedName>
        <fullName evidence="6">Crp/Fnr family transcriptional regulator</fullName>
    </submittedName>
</protein>
<proteinExistence type="predicted"/>
<keyword evidence="3" id="KW-0804">Transcription</keyword>
<dbReference type="RefSeq" id="WP_240828124.1">
    <property type="nucleotide sequence ID" value="NZ_JAKWBL010000001.1"/>
</dbReference>
<dbReference type="CDD" id="cd00038">
    <property type="entry name" value="CAP_ED"/>
    <property type="match status" value="1"/>
</dbReference>
<dbReference type="EMBL" id="JAKWBL010000001">
    <property type="protein sequence ID" value="MCH5598287.1"/>
    <property type="molecule type" value="Genomic_DNA"/>
</dbReference>
<evidence type="ECO:0000256" key="2">
    <source>
        <dbReference type="ARBA" id="ARBA00023125"/>
    </source>
</evidence>
<dbReference type="InterPro" id="IPR036390">
    <property type="entry name" value="WH_DNA-bd_sf"/>
</dbReference>
<dbReference type="InterPro" id="IPR050397">
    <property type="entry name" value="Env_Response_Regulators"/>
</dbReference>
<dbReference type="Pfam" id="PF00027">
    <property type="entry name" value="cNMP_binding"/>
    <property type="match status" value="1"/>
</dbReference>
<dbReference type="SMART" id="SM00419">
    <property type="entry name" value="HTH_CRP"/>
    <property type="match status" value="1"/>
</dbReference>
<dbReference type="PROSITE" id="PS51063">
    <property type="entry name" value="HTH_CRP_2"/>
    <property type="match status" value="1"/>
</dbReference>
<dbReference type="PANTHER" id="PTHR24567:SF26">
    <property type="entry name" value="REGULATORY PROTEIN YEIL"/>
    <property type="match status" value="1"/>
</dbReference>
<dbReference type="InterPro" id="IPR012318">
    <property type="entry name" value="HTH_CRP"/>
</dbReference>
<dbReference type="SUPFAM" id="SSF46785">
    <property type="entry name" value="Winged helix' DNA-binding domain"/>
    <property type="match status" value="1"/>
</dbReference>
<keyword evidence="2" id="KW-0238">DNA-binding</keyword>
<keyword evidence="1" id="KW-0805">Transcription regulation</keyword>
<evidence type="ECO:0000259" key="4">
    <source>
        <dbReference type="PROSITE" id="PS50042"/>
    </source>
</evidence>
<dbReference type="Gene3D" id="2.60.120.10">
    <property type="entry name" value="Jelly Rolls"/>
    <property type="match status" value="1"/>
</dbReference>
<keyword evidence="7" id="KW-1185">Reference proteome</keyword>
<gene>
    <name evidence="6" type="ORF">MKP09_10375</name>
</gene>
<dbReference type="InterPro" id="IPR000595">
    <property type="entry name" value="cNMP-bd_dom"/>
</dbReference>
<dbReference type="PROSITE" id="PS50042">
    <property type="entry name" value="CNMP_BINDING_3"/>
    <property type="match status" value="1"/>
</dbReference>
<feature type="domain" description="HTH crp-type" evidence="5">
    <location>
        <begin position="148"/>
        <end position="219"/>
    </location>
</feature>
<sequence>MKDQKLYKLSENFLYQNCVPEWRSVIDDNREIFVFKKGETIFREGDQLKGVYFIGEGKVKIHQRWEVEKNVIVRFARNGDMIGYRGMGSKKKLTASATAIEASSLMFIPINIFETSLKVNPQLAYILMDLYINELESTERRIRNMAHMDVKGRIVEALLMLKECFGMDEQGFIDIKLTKQEIASYVGATYETVSRVTMELESKKYIKSKGKSIAILKLKSLRELLTL</sequence>
<dbReference type="InterPro" id="IPR014710">
    <property type="entry name" value="RmlC-like_jellyroll"/>
</dbReference>
<accession>A0ABS9SIU1</accession>
<reference evidence="6 7" key="1">
    <citation type="submission" date="2022-02" db="EMBL/GenBank/DDBJ databases">
        <authorList>
            <person name="Min J."/>
        </authorList>
    </citation>
    <scope>NUCLEOTIDE SEQUENCE [LARGE SCALE GENOMIC DNA]</scope>
    <source>
        <strain evidence="6 7">GR10-1</strain>
    </source>
</reference>
<feature type="domain" description="Cyclic nucleotide-binding" evidence="4">
    <location>
        <begin position="14"/>
        <end position="134"/>
    </location>
</feature>
<dbReference type="Gene3D" id="1.10.10.10">
    <property type="entry name" value="Winged helix-like DNA-binding domain superfamily/Winged helix DNA-binding domain"/>
    <property type="match status" value="1"/>
</dbReference>
<evidence type="ECO:0000259" key="5">
    <source>
        <dbReference type="PROSITE" id="PS51063"/>
    </source>
</evidence>
<dbReference type="InterPro" id="IPR018490">
    <property type="entry name" value="cNMP-bd_dom_sf"/>
</dbReference>
<dbReference type="PRINTS" id="PR00034">
    <property type="entry name" value="HTHCRP"/>
</dbReference>
<evidence type="ECO:0000256" key="1">
    <source>
        <dbReference type="ARBA" id="ARBA00023015"/>
    </source>
</evidence>